<dbReference type="EMBL" id="LUKD01000005">
    <property type="protein sequence ID" value="KYG65059.1"/>
    <property type="molecule type" value="Genomic_DNA"/>
</dbReference>
<name>A0A161QFZ3_BDEBC</name>
<feature type="compositionally biased region" description="Low complexity" evidence="1">
    <location>
        <begin position="79"/>
        <end position="103"/>
    </location>
</feature>
<dbReference type="AlphaFoldDB" id="A0A161QFZ3"/>
<evidence type="ECO:0000256" key="1">
    <source>
        <dbReference type="SAM" id="MobiDB-lite"/>
    </source>
</evidence>
<dbReference type="Proteomes" id="UP000075799">
    <property type="component" value="Unassembled WGS sequence"/>
</dbReference>
<dbReference type="RefSeq" id="WP_063206721.1">
    <property type="nucleotide sequence ID" value="NZ_LUKD01000005.1"/>
</dbReference>
<feature type="compositionally biased region" description="Polar residues" evidence="1">
    <location>
        <begin position="25"/>
        <end position="37"/>
    </location>
</feature>
<dbReference type="PROSITE" id="PS50914">
    <property type="entry name" value="BON"/>
    <property type="match status" value="1"/>
</dbReference>
<organism evidence="4 5">
    <name type="scientific">Bdellovibrio bacteriovorus</name>
    <dbReference type="NCBI Taxonomy" id="959"/>
    <lineage>
        <taxon>Bacteria</taxon>
        <taxon>Pseudomonadati</taxon>
        <taxon>Bdellovibrionota</taxon>
        <taxon>Bdellovibrionia</taxon>
        <taxon>Bdellovibrionales</taxon>
        <taxon>Pseudobdellovibrionaceae</taxon>
        <taxon>Bdellovibrio</taxon>
    </lineage>
</organism>
<feature type="region of interest" description="Disordered" evidence="1">
    <location>
        <begin position="25"/>
        <end position="106"/>
    </location>
</feature>
<dbReference type="InterPro" id="IPR007055">
    <property type="entry name" value="BON_dom"/>
</dbReference>
<dbReference type="Pfam" id="PF04972">
    <property type="entry name" value="BON"/>
    <property type="match status" value="1"/>
</dbReference>
<proteinExistence type="predicted"/>
<dbReference type="Gene3D" id="3.30.1340.30">
    <property type="match status" value="1"/>
</dbReference>
<evidence type="ECO:0000313" key="5">
    <source>
        <dbReference type="Proteomes" id="UP000075799"/>
    </source>
</evidence>
<evidence type="ECO:0000259" key="3">
    <source>
        <dbReference type="PROSITE" id="PS50914"/>
    </source>
</evidence>
<reference evidence="4 5" key="1">
    <citation type="submission" date="2016-03" db="EMBL/GenBank/DDBJ databases">
        <authorList>
            <person name="Ploux O."/>
        </authorList>
    </citation>
    <scope>NUCLEOTIDE SEQUENCE [LARGE SCALE GENOMIC DNA]</scope>
    <source>
        <strain evidence="4 5">EC13</strain>
    </source>
</reference>
<feature type="signal peptide" evidence="2">
    <location>
        <begin position="1"/>
        <end position="20"/>
    </location>
</feature>
<feature type="domain" description="BON" evidence="3">
    <location>
        <begin position="126"/>
        <end position="196"/>
    </location>
</feature>
<protein>
    <recommendedName>
        <fullName evidence="3">BON domain-containing protein</fullName>
    </recommendedName>
</protein>
<feature type="compositionally biased region" description="Polar residues" evidence="1">
    <location>
        <begin position="47"/>
        <end position="58"/>
    </location>
</feature>
<keyword evidence="2" id="KW-0732">Signal</keyword>
<evidence type="ECO:0000256" key="2">
    <source>
        <dbReference type="SAM" id="SignalP"/>
    </source>
</evidence>
<feature type="chain" id="PRO_5007825320" description="BON domain-containing protein" evidence="2">
    <location>
        <begin position="21"/>
        <end position="197"/>
    </location>
</feature>
<accession>A0A161QFZ3</accession>
<gene>
    <name evidence="4" type="ORF">AZI87_10810</name>
</gene>
<evidence type="ECO:0000313" key="4">
    <source>
        <dbReference type="EMBL" id="KYG65059.1"/>
    </source>
</evidence>
<sequence length="197" mass="19904">MKKSIIAMLAVGLSSSLALATSVKENMTDTEAATKSLGSALEKEMENMNTTSVNQAAEESSYDRSLATSEASRDPSEVSSSTGSSATSRSPGSSGSSSSSSGAAMGGAAAGAAGVTAMDQAGTGQSDTDLTRRVRQSLVNDPGLSVRAKNITVISEGGNITLKGAVATNQEKARVEELAEGVQGAKNVDNQTEVSNY</sequence>
<comment type="caution">
    <text evidence="4">The sequence shown here is derived from an EMBL/GenBank/DDBJ whole genome shotgun (WGS) entry which is preliminary data.</text>
</comment>